<accession>A0AAD4V3G0</accession>
<dbReference type="EMBL" id="JAJFAZ020000007">
    <property type="protein sequence ID" value="KAI5317173.1"/>
    <property type="molecule type" value="Genomic_DNA"/>
</dbReference>
<dbReference type="Proteomes" id="UP001054821">
    <property type="component" value="Chromosome 7"/>
</dbReference>
<evidence type="ECO:0000313" key="2">
    <source>
        <dbReference type="Proteomes" id="UP001054821"/>
    </source>
</evidence>
<gene>
    <name evidence="1" type="ORF">L3X38_036880</name>
</gene>
<organism evidence="1 2">
    <name type="scientific">Prunus dulcis</name>
    <name type="common">Almond</name>
    <name type="synonym">Amygdalus dulcis</name>
    <dbReference type="NCBI Taxonomy" id="3755"/>
    <lineage>
        <taxon>Eukaryota</taxon>
        <taxon>Viridiplantae</taxon>
        <taxon>Streptophyta</taxon>
        <taxon>Embryophyta</taxon>
        <taxon>Tracheophyta</taxon>
        <taxon>Spermatophyta</taxon>
        <taxon>Magnoliopsida</taxon>
        <taxon>eudicotyledons</taxon>
        <taxon>Gunneridae</taxon>
        <taxon>Pentapetalae</taxon>
        <taxon>rosids</taxon>
        <taxon>fabids</taxon>
        <taxon>Rosales</taxon>
        <taxon>Rosaceae</taxon>
        <taxon>Amygdaloideae</taxon>
        <taxon>Amygdaleae</taxon>
        <taxon>Prunus</taxon>
    </lineage>
</organism>
<reference evidence="1 2" key="1">
    <citation type="journal article" date="2022" name="G3 (Bethesda)">
        <title>Whole-genome sequence and methylome profiling of the almond [Prunus dulcis (Mill.) D.A. Webb] cultivar 'Nonpareil'.</title>
        <authorList>
            <person name="D'Amico-Willman K.M."/>
            <person name="Ouma W.Z."/>
            <person name="Meulia T."/>
            <person name="Sideli G.M."/>
            <person name="Gradziel T.M."/>
            <person name="Fresnedo-Ramirez J."/>
        </authorList>
    </citation>
    <scope>NUCLEOTIDE SEQUENCE [LARGE SCALE GENOMIC DNA]</scope>
    <source>
        <strain evidence="1">Clone GOH B32 T37-40</strain>
    </source>
</reference>
<sequence length="100" mass="11522">MVRTRSQLVQFVPFDPEPERILRKQRREQFSAFEPSLQDTFLQDLFADFVDSEVKMALATPAAGRPLRESLAARANDVPNCIVYLAQEEGDTFEIKHHML</sequence>
<name>A0AAD4V3G0_PRUDU</name>
<protein>
    <submittedName>
        <fullName evidence="1">Uncharacterized protein</fullName>
    </submittedName>
</protein>
<comment type="caution">
    <text evidence="1">The sequence shown here is derived from an EMBL/GenBank/DDBJ whole genome shotgun (WGS) entry which is preliminary data.</text>
</comment>
<keyword evidence="2" id="KW-1185">Reference proteome</keyword>
<dbReference type="AlphaFoldDB" id="A0AAD4V3G0"/>
<proteinExistence type="predicted"/>
<evidence type="ECO:0000313" key="1">
    <source>
        <dbReference type="EMBL" id="KAI5317173.1"/>
    </source>
</evidence>